<dbReference type="Gene3D" id="6.10.340.10">
    <property type="match status" value="1"/>
</dbReference>
<dbReference type="InterPro" id="IPR003660">
    <property type="entry name" value="HAMP_dom"/>
</dbReference>
<dbReference type="EMBL" id="JBHTAI010000020">
    <property type="protein sequence ID" value="MFC7152140.1"/>
    <property type="molecule type" value="Genomic_DNA"/>
</dbReference>
<comment type="caution">
    <text evidence="8">The sequence shown here is derived from an EMBL/GenBank/DDBJ whole genome shotgun (WGS) entry which is preliminary data.</text>
</comment>
<dbReference type="GO" id="GO:0016301">
    <property type="term" value="F:kinase activity"/>
    <property type="evidence" value="ECO:0007669"/>
    <property type="project" value="UniProtKB-KW"/>
</dbReference>
<evidence type="ECO:0000313" key="9">
    <source>
        <dbReference type="Proteomes" id="UP001596378"/>
    </source>
</evidence>
<dbReference type="InterPro" id="IPR036890">
    <property type="entry name" value="HATPase_C_sf"/>
</dbReference>
<dbReference type="InterPro" id="IPR010559">
    <property type="entry name" value="Sig_transdc_His_kin_internal"/>
</dbReference>
<dbReference type="Proteomes" id="UP001596378">
    <property type="component" value="Unassembled WGS sequence"/>
</dbReference>
<keyword evidence="2" id="KW-1003">Cell membrane</keyword>
<gene>
    <name evidence="8" type="ORF">ACFQMJ_26710</name>
</gene>
<accession>A0ABW2FMF6</accession>
<evidence type="ECO:0000256" key="4">
    <source>
        <dbReference type="ARBA" id="ARBA00022679"/>
    </source>
</evidence>
<dbReference type="SMART" id="SM00304">
    <property type="entry name" value="HAMP"/>
    <property type="match status" value="1"/>
</dbReference>
<evidence type="ECO:0000256" key="6">
    <source>
        <dbReference type="SAM" id="Phobius"/>
    </source>
</evidence>
<dbReference type="PROSITE" id="PS51257">
    <property type="entry name" value="PROKAR_LIPOPROTEIN"/>
    <property type="match status" value="1"/>
</dbReference>
<feature type="transmembrane region" description="Helical" evidence="6">
    <location>
        <begin position="12"/>
        <end position="34"/>
    </location>
</feature>
<sequence length="601" mass="66705">MRNSLAFQKKLFLQYSIVAMLIVSCSVIAFYQYIVKTTEADAMRNLEQLAVKTSDQVDSLFQGMDQIALQMMSNPQIIQTMGRIKRDPDEGNYFEKDPRTTADFGKLLAAINGPNVSASRVSVYNLQGDYASTGILEETSDQIHAFLRSDELAAIYGQVDPLKGRKLLLPPHEDFWSANGQQRIVSLVRLIKNLTTGENFALVEVQQPYAKLADILDFQRLGSVQAYLLAADGRMMAATARAEDGADWERALAGLQGQRPGEAFETSLPLPGGEGGQKVAVVVPSEFTEQRLILIQSRDELFASKRTALQIVLLSGLSLVLVTLAITFLLSRNLTKPLVQLRRSLQDVTLNNLSIELDPGGNKNEFVLLNRAFDAMFRRLNESVGQEIKAHFLAMQSQMNPHFLFNMLAVIGSTAEEAGNDKVTEMCGKLSRMLRYASSYATAETTLKDEFEHTVNYLELMKERYENYFSYRIEADEASSAVKVPKLILQPIVENCFQHAFASVDPPWFIGIAVRSDETGWTIEVADNGSGFAPRAIEELELKIQDTIGNLPAGIEGMGFGGLGLVNTIVRLKLMYKSDFQYRILANEPRGAIIRIGGAIK</sequence>
<feature type="domain" description="HAMP" evidence="7">
    <location>
        <begin position="332"/>
        <end position="385"/>
    </location>
</feature>
<dbReference type="SUPFAM" id="SSF55874">
    <property type="entry name" value="ATPase domain of HSP90 chaperone/DNA topoisomerase II/histidine kinase"/>
    <property type="match status" value="1"/>
</dbReference>
<keyword evidence="6" id="KW-1133">Transmembrane helix</keyword>
<dbReference type="RefSeq" id="WP_378048456.1">
    <property type="nucleotide sequence ID" value="NZ_JBHMDN010000017.1"/>
</dbReference>
<evidence type="ECO:0000256" key="2">
    <source>
        <dbReference type="ARBA" id="ARBA00022475"/>
    </source>
</evidence>
<evidence type="ECO:0000256" key="5">
    <source>
        <dbReference type="ARBA" id="ARBA00023136"/>
    </source>
</evidence>
<dbReference type="PROSITE" id="PS50885">
    <property type="entry name" value="HAMP"/>
    <property type="match status" value="1"/>
</dbReference>
<evidence type="ECO:0000259" key="7">
    <source>
        <dbReference type="PROSITE" id="PS50885"/>
    </source>
</evidence>
<keyword evidence="8" id="KW-0418">Kinase</keyword>
<dbReference type="SUPFAM" id="SSF158472">
    <property type="entry name" value="HAMP domain-like"/>
    <property type="match status" value="1"/>
</dbReference>
<proteinExistence type="predicted"/>
<dbReference type="InterPro" id="IPR050640">
    <property type="entry name" value="Bact_2-comp_sensor_kinase"/>
</dbReference>
<protein>
    <submittedName>
        <fullName evidence="8">Histidine kinase</fullName>
    </submittedName>
</protein>
<reference evidence="9" key="1">
    <citation type="journal article" date="2019" name="Int. J. Syst. Evol. Microbiol.">
        <title>The Global Catalogue of Microorganisms (GCM) 10K type strain sequencing project: providing services to taxonomists for standard genome sequencing and annotation.</title>
        <authorList>
            <consortium name="The Broad Institute Genomics Platform"/>
            <consortium name="The Broad Institute Genome Sequencing Center for Infectious Disease"/>
            <person name="Wu L."/>
            <person name="Ma J."/>
        </authorList>
    </citation>
    <scope>NUCLEOTIDE SEQUENCE [LARGE SCALE GENOMIC DNA]</scope>
    <source>
        <strain evidence="9">KCTC 12907</strain>
    </source>
</reference>
<keyword evidence="3" id="KW-0597">Phosphoprotein</keyword>
<evidence type="ECO:0000256" key="3">
    <source>
        <dbReference type="ARBA" id="ARBA00022553"/>
    </source>
</evidence>
<keyword evidence="5 6" id="KW-0472">Membrane</keyword>
<dbReference type="Gene3D" id="3.30.565.10">
    <property type="entry name" value="Histidine kinase-like ATPase, C-terminal domain"/>
    <property type="match status" value="1"/>
</dbReference>
<name>A0ABW2FMF6_9BACL</name>
<organism evidence="8 9">
    <name type="scientific">Cohnella cellulosilytica</name>
    <dbReference type="NCBI Taxonomy" id="986710"/>
    <lineage>
        <taxon>Bacteria</taxon>
        <taxon>Bacillati</taxon>
        <taxon>Bacillota</taxon>
        <taxon>Bacilli</taxon>
        <taxon>Bacillales</taxon>
        <taxon>Paenibacillaceae</taxon>
        <taxon>Cohnella</taxon>
    </lineage>
</organism>
<keyword evidence="6" id="KW-0812">Transmembrane</keyword>
<keyword evidence="4" id="KW-0808">Transferase</keyword>
<dbReference type="PANTHER" id="PTHR34220">
    <property type="entry name" value="SENSOR HISTIDINE KINASE YPDA"/>
    <property type="match status" value="1"/>
</dbReference>
<comment type="subcellular location">
    <subcellularLocation>
        <location evidence="1">Cell membrane</location>
        <topology evidence="1">Multi-pass membrane protein</topology>
    </subcellularLocation>
</comment>
<dbReference type="PANTHER" id="PTHR34220:SF7">
    <property type="entry name" value="SENSOR HISTIDINE KINASE YPDA"/>
    <property type="match status" value="1"/>
</dbReference>
<feature type="transmembrane region" description="Helical" evidence="6">
    <location>
        <begin position="308"/>
        <end position="330"/>
    </location>
</feature>
<dbReference type="Pfam" id="PF00672">
    <property type="entry name" value="HAMP"/>
    <property type="match status" value="1"/>
</dbReference>
<evidence type="ECO:0000256" key="1">
    <source>
        <dbReference type="ARBA" id="ARBA00004651"/>
    </source>
</evidence>
<keyword evidence="9" id="KW-1185">Reference proteome</keyword>
<evidence type="ECO:0000313" key="8">
    <source>
        <dbReference type="EMBL" id="MFC7152140.1"/>
    </source>
</evidence>
<dbReference type="Pfam" id="PF06580">
    <property type="entry name" value="His_kinase"/>
    <property type="match status" value="1"/>
</dbReference>